<keyword evidence="2" id="KW-0812">Transmembrane</keyword>
<dbReference type="GO" id="GO:0004617">
    <property type="term" value="F:phosphoglycerate dehydrogenase activity"/>
    <property type="evidence" value="ECO:0007669"/>
    <property type="project" value="TreeGrafter"/>
</dbReference>
<name>A0A8J5KS35_ZINOF</name>
<proteinExistence type="predicted"/>
<gene>
    <name evidence="3" type="ORF">ZIOFF_052069</name>
</gene>
<dbReference type="OrthoDB" id="2016101at2759"/>
<evidence type="ECO:0008006" key="5">
    <source>
        <dbReference type="Google" id="ProtNLM"/>
    </source>
</evidence>
<accession>A0A8J5KS35</accession>
<feature type="compositionally biased region" description="Basic and acidic residues" evidence="1">
    <location>
        <begin position="223"/>
        <end position="245"/>
    </location>
</feature>
<comment type="caution">
    <text evidence="3">The sequence shown here is derived from an EMBL/GenBank/DDBJ whole genome shotgun (WGS) entry which is preliminary data.</text>
</comment>
<keyword evidence="2" id="KW-1133">Transmembrane helix</keyword>
<keyword evidence="2" id="KW-0472">Membrane</keyword>
<dbReference type="Proteomes" id="UP000734854">
    <property type="component" value="Unassembled WGS sequence"/>
</dbReference>
<evidence type="ECO:0000313" key="3">
    <source>
        <dbReference type="EMBL" id="KAG6490759.1"/>
    </source>
</evidence>
<feature type="transmembrane region" description="Helical" evidence="2">
    <location>
        <begin position="276"/>
        <end position="299"/>
    </location>
</feature>
<dbReference type="AlphaFoldDB" id="A0A8J5KS35"/>
<feature type="region of interest" description="Disordered" evidence="1">
    <location>
        <begin position="218"/>
        <end position="252"/>
    </location>
</feature>
<dbReference type="EMBL" id="JACMSC010000014">
    <property type="protein sequence ID" value="KAG6490759.1"/>
    <property type="molecule type" value="Genomic_DNA"/>
</dbReference>
<reference evidence="3 4" key="1">
    <citation type="submission" date="2020-08" db="EMBL/GenBank/DDBJ databases">
        <title>Plant Genome Project.</title>
        <authorList>
            <person name="Zhang R.-G."/>
        </authorList>
    </citation>
    <scope>NUCLEOTIDE SEQUENCE [LARGE SCALE GENOMIC DNA]</scope>
    <source>
        <tissue evidence="3">Rhizome</tissue>
    </source>
</reference>
<evidence type="ECO:0000256" key="2">
    <source>
        <dbReference type="SAM" id="Phobius"/>
    </source>
</evidence>
<evidence type="ECO:0000256" key="1">
    <source>
        <dbReference type="SAM" id="MobiDB-lite"/>
    </source>
</evidence>
<evidence type="ECO:0000313" key="4">
    <source>
        <dbReference type="Proteomes" id="UP000734854"/>
    </source>
</evidence>
<dbReference type="PANTHER" id="PTHR42938">
    <property type="entry name" value="FORMATE DEHYDROGENASE 1"/>
    <property type="match status" value="1"/>
</dbReference>
<protein>
    <recommendedName>
        <fullName evidence="5">Erythronate-4-phosphate dehydrogenase family protein</fullName>
    </recommendedName>
</protein>
<organism evidence="3 4">
    <name type="scientific">Zingiber officinale</name>
    <name type="common">Ginger</name>
    <name type="synonym">Amomum zingiber</name>
    <dbReference type="NCBI Taxonomy" id="94328"/>
    <lineage>
        <taxon>Eukaryota</taxon>
        <taxon>Viridiplantae</taxon>
        <taxon>Streptophyta</taxon>
        <taxon>Embryophyta</taxon>
        <taxon>Tracheophyta</taxon>
        <taxon>Spermatophyta</taxon>
        <taxon>Magnoliopsida</taxon>
        <taxon>Liliopsida</taxon>
        <taxon>Zingiberales</taxon>
        <taxon>Zingiberaceae</taxon>
        <taxon>Zingiber</taxon>
    </lineage>
</organism>
<sequence>MGTASHKLPKFHRNEDNRNIIIHPLYLPKSSPWLDLKVFYVRLSNYEVGESTPEHLTIKHTSLTPDTILEINGRRSGIYSDCVSCLLRRDRMDKKSEEATFVGTDCIRMTGSVSFDVWDGDDMLLSGVLELGDRNGLKAETKISKSKWRIKCCIVSTAAFRFLDDKIKSSESSAVAPLIEVYIAGCSSGSPIIFTKTMRLPGRMKCQKKLMQDSILDNNSMDTTKDLPLKDVSQETQNGDDKSENSTDMDYENLQPSADYVDEDGELSWFNEGVKVGVGISISVCIGIGIGVGLLIRTYRATSRDLKRKYF</sequence>
<keyword evidence="4" id="KW-1185">Reference proteome</keyword>
<dbReference type="PANTHER" id="PTHR42938:SF11">
    <property type="entry name" value="ERYTHRONATE-4-PHOSPHATE DEHYDROGENASE FAMILY PROTEIN"/>
    <property type="match status" value="1"/>
</dbReference>